<evidence type="ECO:0000256" key="7">
    <source>
        <dbReference type="SAM" id="Phobius"/>
    </source>
</evidence>
<evidence type="ECO:0000256" key="4">
    <source>
        <dbReference type="ARBA" id="ARBA00022927"/>
    </source>
</evidence>
<evidence type="ECO:0000256" key="8">
    <source>
        <dbReference type="SAM" id="SignalP"/>
    </source>
</evidence>
<dbReference type="Gene3D" id="1.20.5.110">
    <property type="match status" value="1"/>
</dbReference>
<keyword evidence="11" id="KW-1185">Reference proteome</keyword>
<accession>A0A811RBS8</accession>
<proteinExistence type="inferred from homology"/>
<dbReference type="GO" id="GO:0006886">
    <property type="term" value="P:intracellular protein transport"/>
    <property type="evidence" value="ECO:0007669"/>
    <property type="project" value="InterPro"/>
</dbReference>
<dbReference type="FunFam" id="1.20.5.110:FF:000008">
    <property type="entry name" value="Syntaxin 132"/>
    <property type="match status" value="1"/>
</dbReference>
<evidence type="ECO:0000313" key="11">
    <source>
        <dbReference type="Proteomes" id="UP000604825"/>
    </source>
</evidence>
<dbReference type="OrthoDB" id="10255013at2759"/>
<name>A0A811RBS8_9POAL</name>
<evidence type="ECO:0000256" key="5">
    <source>
        <dbReference type="RuleBase" id="RU003858"/>
    </source>
</evidence>
<dbReference type="FunFam" id="1.20.58.70:FF:000026">
    <property type="entry name" value="Syntaxin-132"/>
    <property type="match status" value="1"/>
</dbReference>
<reference evidence="10" key="1">
    <citation type="submission" date="2020-10" db="EMBL/GenBank/DDBJ databases">
        <authorList>
            <person name="Han B."/>
            <person name="Lu T."/>
            <person name="Zhao Q."/>
            <person name="Huang X."/>
            <person name="Zhao Y."/>
        </authorList>
    </citation>
    <scope>NUCLEOTIDE SEQUENCE</scope>
</reference>
<dbReference type="GO" id="GO:0005886">
    <property type="term" value="C:plasma membrane"/>
    <property type="evidence" value="ECO:0007669"/>
    <property type="project" value="UniProtKB-SubCell"/>
</dbReference>
<sequence>MRNLLTVCTAAVLASCCLCVSLACGFPSSLLVSRMSSWFAFAVKIEAVRDSFELGKREQAAGNVDIELGLQGDLTSSAQPGFEGFYEQVKEIENLLNTLTKLLKDLQNSNEESKVVTKASAMKEVKKRMEKDVNEVTKIARLAKSKVEQLNKDNAVNREKPGFGKGSGVDRSRTTTTVALTKKLRERILEFQTLREEIQKEYRDVVERRVFTVTGERADEETIDKLIETGDGEQIFQRAIQEQGRGRVLDTLQEIQERHDAVKEIERKLLDLQQIFLDLGVLVEAQGEMVNNIETQVTGAVEHIQTGTNLLQKAKKLQKNTRKWTCIGIIILLIIILIVILSLKPWSWGK</sequence>
<evidence type="ECO:0000256" key="6">
    <source>
        <dbReference type="SAM" id="Coils"/>
    </source>
</evidence>
<dbReference type="GO" id="GO:0006887">
    <property type="term" value="P:exocytosis"/>
    <property type="evidence" value="ECO:0007669"/>
    <property type="project" value="TreeGrafter"/>
</dbReference>
<protein>
    <recommendedName>
        <fullName evidence="9">t-SNARE coiled-coil homology domain-containing protein</fullName>
    </recommendedName>
</protein>
<dbReference type="InterPro" id="IPR006012">
    <property type="entry name" value="Syntaxin/epimorphin_CS"/>
</dbReference>
<dbReference type="Pfam" id="PF05739">
    <property type="entry name" value="SNARE"/>
    <property type="match status" value="1"/>
</dbReference>
<feature type="coiled-coil region" evidence="6">
    <location>
        <begin position="89"/>
        <end position="153"/>
    </location>
</feature>
<dbReference type="GO" id="GO:0006906">
    <property type="term" value="P:vesicle fusion"/>
    <property type="evidence" value="ECO:0007669"/>
    <property type="project" value="TreeGrafter"/>
</dbReference>
<dbReference type="CDD" id="cd00179">
    <property type="entry name" value="SynN"/>
    <property type="match status" value="1"/>
</dbReference>
<dbReference type="GO" id="GO:0012505">
    <property type="term" value="C:endomembrane system"/>
    <property type="evidence" value="ECO:0007669"/>
    <property type="project" value="TreeGrafter"/>
</dbReference>
<feature type="signal peptide" evidence="8">
    <location>
        <begin position="1"/>
        <end position="19"/>
    </location>
</feature>
<dbReference type="EMBL" id="CAJGYO010000014">
    <property type="protein sequence ID" value="CAD6267663.1"/>
    <property type="molecule type" value="Genomic_DNA"/>
</dbReference>
<dbReference type="SMART" id="SM00503">
    <property type="entry name" value="SynN"/>
    <property type="match status" value="1"/>
</dbReference>
<dbReference type="Pfam" id="PF00804">
    <property type="entry name" value="Syntaxin"/>
    <property type="match status" value="1"/>
</dbReference>
<dbReference type="SMART" id="SM00397">
    <property type="entry name" value="t_SNARE"/>
    <property type="match status" value="1"/>
</dbReference>
<dbReference type="PANTHER" id="PTHR19957:SF419">
    <property type="entry name" value="OS06G0168500 PROTEIN"/>
    <property type="match status" value="1"/>
</dbReference>
<dbReference type="PANTHER" id="PTHR19957">
    <property type="entry name" value="SYNTAXIN"/>
    <property type="match status" value="1"/>
</dbReference>
<keyword evidence="8" id="KW-0732">Signal</keyword>
<gene>
    <name evidence="10" type="ORF">NCGR_LOCUS50968</name>
</gene>
<dbReference type="Proteomes" id="UP000604825">
    <property type="component" value="Unassembled WGS sequence"/>
</dbReference>
<evidence type="ECO:0000313" key="10">
    <source>
        <dbReference type="EMBL" id="CAD6267663.1"/>
    </source>
</evidence>
<feature type="domain" description="T-SNARE coiled-coil homology" evidence="9">
    <location>
        <begin position="252"/>
        <end position="314"/>
    </location>
</feature>
<dbReference type="AlphaFoldDB" id="A0A811RBS8"/>
<dbReference type="GO" id="GO:0000149">
    <property type="term" value="F:SNARE binding"/>
    <property type="evidence" value="ECO:0007669"/>
    <property type="project" value="TreeGrafter"/>
</dbReference>
<dbReference type="InterPro" id="IPR000727">
    <property type="entry name" value="T_SNARE_dom"/>
</dbReference>
<dbReference type="InterPro" id="IPR045242">
    <property type="entry name" value="Syntaxin"/>
</dbReference>
<dbReference type="PROSITE" id="PS51257">
    <property type="entry name" value="PROKAR_LIPOPROTEIN"/>
    <property type="match status" value="1"/>
</dbReference>
<dbReference type="GO" id="GO:0048278">
    <property type="term" value="P:vesicle docking"/>
    <property type="evidence" value="ECO:0007669"/>
    <property type="project" value="TreeGrafter"/>
</dbReference>
<keyword evidence="7" id="KW-0812">Transmembrane</keyword>
<keyword evidence="7" id="KW-0472">Membrane</keyword>
<dbReference type="PROSITE" id="PS00914">
    <property type="entry name" value="SYNTAXIN"/>
    <property type="match status" value="1"/>
</dbReference>
<keyword evidence="6" id="KW-0175">Coiled coil</keyword>
<dbReference type="GO" id="GO:0031201">
    <property type="term" value="C:SNARE complex"/>
    <property type="evidence" value="ECO:0007669"/>
    <property type="project" value="TreeGrafter"/>
</dbReference>
<keyword evidence="4" id="KW-0653">Protein transport</keyword>
<evidence type="ECO:0000256" key="1">
    <source>
        <dbReference type="ARBA" id="ARBA00004521"/>
    </source>
</evidence>
<dbReference type="Gene3D" id="1.20.58.70">
    <property type="match status" value="1"/>
</dbReference>
<comment type="subcellular location">
    <subcellularLocation>
        <location evidence="1">Cell membrane</location>
        <topology evidence="1">Single-pass type IV membrane protein</topology>
    </subcellularLocation>
</comment>
<organism evidence="10 11">
    <name type="scientific">Miscanthus lutarioriparius</name>
    <dbReference type="NCBI Taxonomy" id="422564"/>
    <lineage>
        <taxon>Eukaryota</taxon>
        <taxon>Viridiplantae</taxon>
        <taxon>Streptophyta</taxon>
        <taxon>Embryophyta</taxon>
        <taxon>Tracheophyta</taxon>
        <taxon>Spermatophyta</taxon>
        <taxon>Magnoliopsida</taxon>
        <taxon>Liliopsida</taxon>
        <taxon>Poales</taxon>
        <taxon>Poaceae</taxon>
        <taxon>PACMAD clade</taxon>
        <taxon>Panicoideae</taxon>
        <taxon>Andropogonodae</taxon>
        <taxon>Andropogoneae</taxon>
        <taxon>Saccharinae</taxon>
        <taxon>Miscanthus</taxon>
    </lineage>
</organism>
<comment type="caution">
    <text evidence="10">The sequence shown here is derived from an EMBL/GenBank/DDBJ whole genome shotgun (WGS) entry which is preliminary data.</text>
</comment>
<keyword evidence="7" id="KW-1133">Transmembrane helix</keyword>
<dbReference type="CDD" id="cd15848">
    <property type="entry name" value="SNARE_syntaxin1-like"/>
    <property type="match status" value="1"/>
</dbReference>
<evidence type="ECO:0000256" key="3">
    <source>
        <dbReference type="ARBA" id="ARBA00022448"/>
    </source>
</evidence>
<evidence type="ECO:0000259" key="9">
    <source>
        <dbReference type="PROSITE" id="PS50192"/>
    </source>
</evidence>
<evidence type="ECO:0000256" key="2">
    <source>
        <dbReference type="ARBA" id="ARBA00009063"/>
    </source>
</evidence>
<feature type="transmembrane region" description="Helical" evidence="7">
    <location>
        <begin position="324"/>
        <end position="343"/>
    </location>
</feature>
<keyword evidence="3" id="KW-0813">Transport</keyword>
<dbReference type="InterPro" id="IPR006011">
    <property type="entry name" value="Syntaxin_N"/>
</dbReference>
<feature type="chain" id="PRO_5032722173" description="t-SNARE coiled-coil homology domain-containing protein" evidence="8">
    <location>
        <begin position="20"/>
        <end position="350"/>
    </location>
</feature>
<dbReference type="GO" id="GO:0005484">
    <property type="term" value="F:SNAP receptor activity"/>
    <property type="evidence" value="ECO:0007669"/>
    <property type="project" value="InterPro"/>
</dbReference>
<dbReference type="PROSITE" id="PS50192">
    <property type="entry name" value="T_SNARE"/>
    <property type="match status" value="1"/>
</dbReference>
<dbReference type="SUPFAM" id="SSF47661">
    <property type="entry name" value="t-snare proteins"/>
    <property type="match status" value="1"/>
</dbReference>
<dbReference type="InterPro" id="IPR010989">
    <property type="entry name" value="SNARE"/>
</dbReference>
<comment type="similarity">
    <text evidence="2 5">Belongs to the syntaxin family.</text>
</comment>